<reference evidence="2" key="2">
    <citation type="journal article" date="2015" name="Data Brief">
        <title>Shoot transcriptome of the giant reed, Arundo donax.</title>
        <authorList>
            <person name="Barrero R.A."/>
            <person name="Guerrero F.D."/>
            <person name="Moolhuijzen P."/>
            <person name="Goolsby J.A."/>
            <person name="Tidwell J."/>
            <person name="Bellgard S.E."/>
            <person name="Bellgard M.I."/>
        </authorList>
    </citation>
    <scope>NUCLEOTIDE SEQUENCE</scope>
    <source>
        <tissue evidence="2">Shoot tissue taken approximately 20 cm above the soil surface</tissue>
    </source>
</reference>
<feature type="compositionally biased region" description="Basic residues" evidence="1">
    <location>
        <begin position="30"/>
        <end position="39"/>
    </location>
</feature>
<sequence>MAKPTNATCDMPSLLPASAVVQEINLPPPRPRRRPPPAT</sequence>
<organism evidence="2">
    <name type="scientific">Arundo donax</name>
    <name type="common">Giant reed</name>
    <name type="synonym">Donax arundinaceus</name>
    <dbReference type="NCBI Taxonomy" id="35708"/>
    <lineage>
        <taxon>Eukaryota</taxon>
        <taxon>Viridiplantae</taxon>
        <taxon>Streptophyta</taxon>
        <taxon>Embryophyta</taxon>
        <taxon>Tracheophyta</taxon>
        <taxon>Spermatophyta</taxon>
        <taxon>Magnoliopsida</taxon>
        <taxon>Liliopsida</taxon>
        <taxon>Poales</taxon>
        <taxon>Poaceae</taxon>
        <taxon>PACMAD clade</taxon>
        <taxon>Arundinoideae</taxon>
        <taxon>Arundineae</taxon>
        <taxon>Arundo</taxon>
    </lineage>
</organism>
<accession>A0A0A9EES4</accession>
<evidence type="ECO:0000313" key="2">
    <source>
        <dbReference type="EMBL" id="JAD94522.1"/>
    </source>
</evidence>
<dbReference type="AlphaFoldDB" id="A0A0A9EES4"/>
<dbReference type="EMBL" id="GBRH01203373">
    <property type="protein sequence ID" value="JAD94522.1"/>
    <property type="molecule type" value="Transcribed_RNA"/>
</dbReference>
<feature type="region of interest" description="Disordered" evidence="1">
    <location>
        <begin position="20"/>
        <end position="39"/>
    </location>
</feature>
<name>A0A0A9EES4_ARUDO</name>
<reference evidence="2" key="1">
    <citation type="submission" date="2014-09" db="EMBL/GenBank/DDBJ databases">
        <authorList>
            <person name="Magalhaes I.L.F."/>
            <person name="Oliveira U."/>
            <person name="Santos F.R."/>
            <person name="Vidigal T.H.D.A."/>
            <person name="Brescovit A.D."/>
            <person name="Santos A.J."/>
        </authorList>
    </citation>
    <scope>NUCLEOTIDE SEQUENCE</scope>
    <source>
        <tissue evidence="2">Shoot tissue taken approximately 20 cm above the soil surface</tissue>
    </source>
</reference>
<evidence type="ECO:0000256" key="1">
    <source>
        <dbReference type="SAM" id="MobiDB-lite"/>
    </source>
</evidence>
<proteinExistence type="predicted"/>
<protein>
    <submittedName>
        <fullName evidence="2">Uncharacterized protein</fullName>
    </submittedName>
</protein>